<dbReference type="RefSeq" id="XP_016975897.1">
    <property type="nucleotide sequence ID" value="XM_017120408.1"/>
</dbReference>
<dbReference type="Gene3D" id="3.40.50.300">
    <property type="entry name" value="P-loop containing nucleotide triphosphate hydrolases"/>
    <property type="match status" value="1"/>
</dbReference>
<feature type="region of interest" description="Disordered" evidence="1">
    <location>
        <begin position="332"/>
        <end position="354"/>
    </location>
</feature>
<evidence type="ECO:0000259" key="2">
    <source>
        <dbReference type="PROSITE" id="PS50828"/>
    </source>
</evidence>
<dbReference type="GeneID" id="108042228"/>
<feature type="domain" description="Smr" evidence="2">
    <location>
        <begin position="853"/>
        <end position="933"/>
    </location>
</feature>
<reference evidence="3" key="3">
    <citation type="submission" date="2025-05" db="UniProtKB">
        <authorList>
            <consortium name="EnsemblMetazoa"/>
        </authorList>
    </citation>
    <scope>IDENTIFICATION</scope>
</reference>
<feature type="region of interest" description="Disordered" evidence="1">
    <location>
        <begin position="736"/>
        <end position="769"/>
    </location>
</feature>
<keyword evidence="4" id="KW-1185">Reference proteome</keyword>
<reference evidence="5" key="2">
    <citation type="submission" date="2025-04" db="UniProtKB">
        <authorList>
            <consortium name="RefSeq"/>
        </authorList>
    </citation>
    <scope>IDENTIFICATION</scope>
</reference>
<dbReference type="OMA" id="NCIMEVH"/>
<feature type="compositionally biased region" description="Basic and acidic residues" evidence="1">
    <location>
        <begin position="332"/>
        <end position="346"/>
    </location>
</feature>
<dbReference type="SUPFAM" id="SSF160443">
    <property type="entry name" value="SMR domain-like"/>
    <property type="match status" value="1"/>
</dbReference>
<dbReference type="InterPro" id="IPR036063">
    <property type="entry name" value="Smr_dom_sf"/>
</dbReference>
<dbReference type="InterPro" id="IPR027417">
    <property type="entry name" value="P-loop_NTPase"/>
</dbReference>
<feature type="compositionally biased region" description="Low complexity" evidence="1">
    <location>
        <begin position="18"/>
        <end position="31"/>
    </location>
</feature>
<dbReference type="InterPro" id="IPR013899">
    <property type="entry name" value="DUF1771"/>
</dbReference>
<dbReference type="InterPro" id="IPR002625">
    <property type="entry name" value="Smr_dom"/>
</dbReference>
<reference evidence="4" key="1">
    <citation type="journal article" date="2021" name="Elife">
        <title>Highly contiguous assemblies of 101 drosophilid genomes.</title>
        <authorList>
            <person name="Kim B.Y."/>
            <person name="Wang J.R."/>
            <person name="Miller D.E."/>
            <person name="Barmina O."/>
            <person name="Delaney E."/>
            <person name="Thompson A."/>
            <person name="Comeault A.A."/>
            <person name="Peede D."/>
            <person name="D'Agostino E.R."/>
            <person name="Pelaez J."/>
            <person name="Aguilar J.M."/>
            <person name="Haji D."/>
            <person name="Matsunaga T."/>
            <person name="Armstrong E.E."/>
            <person name="Zych M."/>
            <person name="Ogawa Y."/>
            <person name="Stamenkovic-Radak M."/>
            <person name="Jelic M."/>
            <person name="Veselinovic M.S."/>
            <person name="Tanaskovic M."/>
            <person name="Eric P."/>
            <person name="Gao J.J."/>
            <person name="Katoh T.K."/>
            <person name="Toda M.J."/>
            <person name="Watabe H."/>
            <person name="Watada M."/>
            <person name="Davis J.S."/>
            <person name="Moyle L.C."/>
            <person name="Manoli G."/>
            <person name="Bertolini E."/>
            <person name="Kostal V."/>
            <person name="Hawley R.S."/>
            <person name="Takahashi A."/>
            <person name="Jones C.D."/>
            <person name="Price D.K."/>
            <person name="Whiteman N."/>
            <person name="Kopp A."/>
            <person name="Matute D.R."/>
            <person name="Petrov D.A."/>
        </authorList>
    </citation>
    <scope>NUCLEOTIDE SEQUENCE [LARGE SCALE GENOMIC DNA]</scope>
</reference>
<evidence type="ECO:0000313" key="4">
    <source>
        <dbReference type="Proteomes" id="UP001652680"/>
    </source>
</evidence>
<dbReference type="GO" id="GO:0005634">
    <property type="term" value="C:nucleus"/>
    <property type="evidence" value="ECO:0007669"/>
    <property type="project" value="TreeGrafter"/>
</dbReference>
<dbReference type="EnsemblMetazoa" id="XM_017120408.2">
    <property type="protein sequence ID" value="XP_016975897.1"/>
    <property type="gene ID" value="LOC108042228"/>
</dbReference>
<proteinExistence type="predicted"/>
<accession>A0A6P4ECK4</accession>
<organism evidence="5">
    <name type="scientific">Drosophila rhopaloa</name>
    <name type="common">Fruit fly</name>
    <dbReference type="NCBI Taxonomy" id="1041015"/>
    <lineage>
        <taxon>Eukaryota</taxon>
        <taxon>Metazoa</taxon>
        <taxon>Ecdysozoa</taxon>
        <taxon>Arthropoda</taxon>
        <taxon>Hexapoda</taxon>
        <taxon>Insecta</taxon>
        <taxon>Pterygota</taxon>
        <taxon>Neoptera</taxon>
        <taxon>Endopterygota</taxon>
        <taxon>Diptera</taxon>
        <taxon>Brachycera</taxon>
        <taxon>Muscomorpha</taxon>
        <taxon>Ephydroidea</taxon>
        <taxon>Drosophilidae</taxon>
        <taxon>Drosophila</taxon>
        <taxon>Sophophora</taxon>
    </lineage>
</organism>
<evidence type="ECO:0000313" key="3">
    <source>
        <dbReference type="EnsemblMetazoa" id="XP_016975897.1"/>
    </source>
</evidence>
<dbReference type="Gene3D" id="3.30.1370.110">
    <property type="match status" value="1"/>
</dbReference>
<dbReference type="Proteomes" id="UP001652680">
    <property type="component" value="Unassembled WGS sequence"/>
</dbReference>
<dbReference type="AlphaFoldDB" id="A0A6P4ECK4"/>
<feature type="region of interest" description="Disordered" evidence="1">
    <location>
        <begin position="435"/>
        <end position="469"/>
    </location>
</feature>
<dbReference type="InterPro" id="IPR052772">
    <property type="entry name" value="Endo/PolyKinase_Domain-Protein"/>
</dbReference>
<evidence type="ECO:0000256" key="1">
    <source>
        <dbReference type="SAM" id="MobiDB-lite"/>
    </source>
</evidence>
<feature type="compositionally biased region" description="Low complexity" evidence="1">
    <location>
        <begin position="439"/>
        <end position="460"/>
    </location>
</feature>
<feature type="region of interest" description="Disordered" evidence="1">
    <location>
        <begin position="1"/>
        <end position="40"/>
    </location>
</feature>
<feature type="compositionally biased region" description="Low complexity" evidence="1">
    <location>
        <begin position="741"/>
        <end position="766"/>
    </location>
</feature>
<name>A0A6P4ECK4_DRORH</name>
<evidence type="ECO:0000313" key="5">
    <source>
        <dbReference type="RefSeq" id="XP_016975897.1"/>
    </source>
</evidence>
<dbReference type="Pfam" id="PF13671">
    <property type="entry name" value="AAA_33"/>
    <property type="match status" value="1"/>
</dbReference>
<protein>
    <submittedName>
        <fullName evidence="5">Uncharacterized protein LOC108042228</fullName>
    </submittedName>
</protein>
<dbReference type="PANTHER" id="PTHR46535">
    <property type="entry name" value="NEDD4-BINDING PROTEIN 2"/>
    <property type="match status" value="1"/>
</dbReference>
<gene>
    <name evidence="5" type="primary">LOC108042228</name>
    <name evidence="3" type="synonym">108042228</name>
</gene>
<dbReference type="SMART" id="SM01162">
    <property type="entry name" value="DUF1771"/>
    <property type="match status" value="1"/>
</dbReference>
<sequence length="942" mass="106097">MSTARNSAEPADLALLVGSNNNNGSRSRSGGTPRKYNTAGAPNSIRMWPASNINNNQSNQKQINSICQQAQAGHKLMIIMRGPPGSGKSTLAESTLRQAHLLERHKVRDFVFSSDDYFWTRHGYEFDRTLLQAAHEWNQRRVREKAASGWSPIFVDNTNTMVWEMQPYVQIAVQHGYVLELLEPQTSWSKSASKLAQKNTHQVQREAIQRMLERYERTTAEDLIQLLKETKYTVDLPQLRQRPPLPTVPVVNTSDENKSLEALVPAPQQHTYNLNANAQSWVPYEQGAPSYWSQTADSAESGDLAFPAVSDAPVDPASSSCEASLIKLLRDETKTEKAPPKAESSEVKPFQRHRLDCPNEPGGFALLRQMYPNKQLAGLWDLFVKCQADVDWAVDILLKEDELNAATGSDQFGLEATVNTEEGADFLCDCDKSVRSQESPVSSPKSSSPTLPASKPASKPQRLARNKRISVPTNKELQLKIQNCFVLGDEQYSEHTRKIRDIRNGILDQPVVTKLPEELEEADQEEPEEGDPEDNTLLEMDLGTVLIEQLRTQFHTDDEMLPTEQELPAGTKIFVPRQLAKQLYMLWMEAVYNQLEEQRQQTLRDDEQFARLLKHPEYAECSESPSNVGELLDMEFAWSIYNSEQLAAKQAAELAARKQPPNDIATHLTKMKLCETFPNIPNDTVLEIFAATGSNYGQTVEVLDSNVQSSLTGAELYEQALREGEKLSDQVALEEQKNLHSQKQVQQNSSGQGQRSSSSSSTTGRSPLLHEEAKCAALRDFEETRNMAAHHSQLKAECYLKAKQAVQRGNGSVALYYSEIAKLHKQKIDVFNQRAANCIMEVHRHTQNNPDLLDLHYLHTVEAISCLDLFLDRHITVLRNSTRVYKHVFIITGRGLHSANGVSTIKNRVKSRLGERRLRWQEVNPGLLRVKVFSASRHSKNF</sequence>
<dbReference type="OrthoDB" id="3231855at2759"/>
<dbReference type="GO" id="GO:0004519">
    <property type="term" value="F:endonuclease activity"/>
    <property type="evidence" value="ECO:0007669"/>
    <property type="project" value="TreeGrafter"/>
</dbReference>
<dbReference type="SUPFAM" id="SSF52540">
    <property type="entry name" value="P-loop containing nucleoside triphosphate hydrolases"/>
    <property type="match status" value="1"/>
</dbReference>
<dbReference type="Pfam" id="PF08590">
    <property type="entry name" value="DUF1771"/>
    <property type="match status" value="1"/>
</dbReference>
<dbReference type="PANTHER" id="PTHR46535:SF1">
    <property type="entry name" value="NEDD4-BINDING PROTEIN 2"/>
    <property type="match status" value="1"/>
</dbReference>
<dbReference type="SMART" id="SM00463">
    <property type="entry name" value="SMR"/>
    <property type="match status" value="1"/>
</dbReference>
<dbReference type="PROSITE" id="PS50828">
    <property type="entry name" value="SMR"/>
    <property type="match status" value="1"/>
</dbReference>